<sequence>MAKEIERAGIPIVVMCNLIDVAKTVGSNKIVPTVSVPYPLGDPTLSKEEEWALRYHRVGVALDALADDIKEAKVYRV</sequence>
<dbReference type="GO" id="GO:0050485">
    <property type="term" value="F:oxidoreductase activity, acting on X-H and Y-H to form an X-Y bond, with a disulfide as acceptor"/>
    <property type="evidence" value="ECO:0007669"/>
    <property type="project" value="InterPro"/>
</dbReference>
<accession>A0A073IT22</accession>
<organism evidence="2 3">
    <name type="scientific">Synergistes jonesii</name>
    <dbReference type="NCBI Taxonomy" id="2754"/>
    <lineage>
        <taxon>Bacteria</taxon>
        <taxon>Thermotogati</taxon>
        <taxon>Synergistota</taxon>
        <taxon>Synergistia</taxon>
        <taxon>Synergistales</taxon>
        <taxon>Synergistaceae</taxon>
        <taxon>Synergistes</taxon>
    </lineage>
</organism>
<dbReference type="EMBL" id="JMKI01000021">
    <property type="protein sequence ID" value="KEJ92616.1"/>
    <property type="molecule type" value="Genomic_DNA"/>
</dbReference>
<dbReference type="NCBIfam" id="TIGR01918">
    <property type="entry name" value="various_sel_PB"/>
    <property type="match status" value="1"/>
</dbReference>
<evidence type="ECO:0000256" key="1">
    <source>
        <dbReference type="ARBA" id="ARBA00023002"/>
    </source>
</evidence>
<dbReference type="STRING" id="2754.EH55_02325"/>
<dbReference type="Proteomes" id="UP000027665">
    <property type="component" value="Unassembled WGS sequence"/>
</dbReference>
<gene>
    <name evidence="2" type="ORF">EH55_02325</name>
</gene>
<protein>
    <submittedName>
        <fullName evidence="2">Glycine reductase complex protein B subunit gamma</fullName>
    </submittedName>
</protein>
<evidence type="ECO:0000313" key="2">
    <source>
        <dbReference type="EMBL" id="KEJ92616.1"/>
    </source>
</evidence>
<dbReference type="AlphaFoldDB" id="A0A073IT22"/>
<reference evidence="2 3" key="1">
    <citation type="submission" date="2014-04" db="EMBL/GenBank/DDBJ databases">
        <title>Draft Genome Sequence of Synergistes jonesii.</title>
        <authorList>
            <person name="Coil D.A."/>
            <person name="Eisen J.A."/>
            <person name="Holland-Moritz H.E."/>
        </authorList>
    </citation>
    <scope>NUCLEOTIDE SEQUENCE [LARGE SCALE GENOMIC DNA]</scope>
    <source>
        <strain evidence="2 3">78-1</strain>
    </source>
</reference>
<keyword evidence="3" id="KW-1185">Reference proteome</keyword>
<evidence type="ECO:0000313" key="3">
    <source>
        <dbReference type="Proteomes" id="UP000027665"/>
    </source>
</evidence>
<dbReference type="InterPro" id="IPR010187">
    <property type="entry name" value="Various_sel_PB"/>
</dbReference>
<comment type="caution">
    <text evidence="2">The sequence shown here is derived from an EMBL/GenBank/DDBJ whole genome shotgun (WGS) entry which is preliminary data.</text>
</comment>
<keyword evidence="1" id="KW-0560">Oxidoreductase</keyword>
<proteinExistence type="predicted"/>
<dbReference type="eggNOG" id="ENOG5032RZN">
    <property type="taxonomic scope" value="Bacteria"/>
</dbReference>
<name>A0A073IT22_9BACT</name>